<dbReference type="EMBL" id="JAAKZF010000002">
    <property type="protein sequence ID" value="NGO50304.1"/>
    <property type="molecule type" value="Genomic_DNA"/>
</dbReference>
<dbReference type="Pfam" id="PF01850">
    <property type="entry name" value="PIN"/>
    <property type="match status" value="1"/>
</dbReference>
<feature type="domain" description="PIN" evidence="8">
    <location>
        <begin position="3"/>
        <end position="123"/>
    </location>
</feature>
<evidence type="ECO:0000256" key="4">
    <source>
        <dbReference type="ARBA" id="ARBA00022723"/>
    </source>
</evidence>
<dbReference type="PANTHER" id="PTHR33653:SF1">
    <property type="entry name" value="RIBONUCLEASE VAPC2"/>
    <property type="match status" value="1"/>
</dbReference>
<evidence type="ECO:0000256" key="1">
    <source>
        <dbReference type="ARBA" id="ARBA00001946"/>
    </source>
</evidence>
<name>A0A6G4W6X7_9HYPH</name>
<dbReference type="Proteomes" id="UP001642900">
    <property type="component" value="Unassembled WGS sequence"/>
</dbReference>
<organism evidence="9 10">
    <name type="scientific">Allomesorhizobium camelthorni</name>
    <dbReference type="NCBI Taxonomy" id="475069"/>
    <lineage>
        <taxon>Bacteria</taxon>
        <taxon>Pseudomonadati</taxon>
        <taxon>Pseudomonadota</taxon>
        <taxon>Alphaproteobacteria</taxon>
        <taxon>Hyphomicrobiales</taxon>
        <taxon>Phyllobacteriaceae</taxon>
        <taxon>Allomesorhizobium</taxon>
    </lineage>
</organism>
<dbReference type="InterPro" id="IPR002716">
    <property type="entry name" value="PIN_dom"/>
</dbReference>
<keyword evidence="6" id="KW-0460">Magnesium</keyword>
<dbReference type="InterPro" id="IPR050556">
    <property type="entry name" value="Type_II_TA_system_RNase"/>
</dbReference>
<dbReference type="InterPro" id="IPR029060">
    <property type="entry name" value="PIN-like_dom_sf"/>
</dbReference>
<keyword evidence="10" id="KW-1185">Reference proteome</keyword>
<keyword evidence="2" id="KW-1277">Toxin-antitoxin system</keyword>
<evidence type="ECO:0000313" key="10">
    <source>
        <dbReference type="Proteomes" id="UP001642900"/>
    </source>
</evidence>
<comment type="caution">
    <text evidence="9">The sequence shown here is derived from an EMBL/GenBank/DDBJ whole genome shotgun (WGS) entry which is preliminary data.</text>
</comment>
<dbReference type="GO" id="GO:0046872">
    <property type="term" value="F:metal ion binding"/>
    <property type="evidence" value="ECO:0007669"/>
    <property type="project" value="UniProtKB-KW"/>
</dbReference>
<dbReference type="Gene3D" id="3.40.50.1010">
    <property type="entry name" value="5'-nuclease"/>
    <property type="match status" value="1"/>
</dbReference>
<keyword evidence="5" id="KW-0378">Hydrolase</keyword>
<keyword evidence="4" id="KW-0479">Metal-binding</keyword>
<evidence type="ECO:0000256" key="5">
    <source>
        <dbReference type="ARBA" id="ARBA00022801"/>
    </source>
</evidence>
<keyword evidence="3" id="KW-0540">Nuclease</keyword>
<proteinExistence type="inferred from homology"/>
<evidence type="ECO:0000259" key="8">
    <source>
        <dbReference type="Pfam" id="PF01850"/>
    </source>
</evidence>
<dbReference type="AlphaFoldDB" id="A0A6G4W6X7"/>
<evidence type="ECO:0000256" key="6">
    <source>
        <dbReference type="ARBA" id="ARBA00022842"/>
    </source>
</evidence>
<dbReference type="PANTHER" id="PTHR33653">
    <property type="entry name" value="RIBONUCLEASE VAPC2"/>
    <property type="match status" value="1"/>
</dbReference>
<evidence type="ECO:0000256" key="2">
    <source>
        <dbReference type="ARBA" id="ARBA00022649"/>
    </source>
</evidence>
<evidence type="ECO:0000313" key="9">
    <source>
        <dbReference type="EMBL" id="NGO50304.1"/>
    </source>
</evidence>
<dbReference type="GO" id="GO:0016787">
    <property type="term" value="F:hydrolase activity"/>
    <property type="evidence" value="ECO:0007669"/>
    <property type="project" value="UniProtKB-KW"/>
</dbReference>
<evidence type="ECO:0000256" key="7">
    <source>
        <dbReference type="ARBA" id="ARBA00038093"/>
    </source>
</evidence>
<gene>
    <name evidence="9" type="ORF">G6N73_03775</name>
</gene>
<sequence length="135" mass="15018">MTLIDTNILFDLATDDSQWFEWSRRAVEDAAVSGPLYINAVIYAELSARYEHANEVDEFVTIAGVQFADIPRTAAFLAAKAFGSYRAAGGVRTGVLSDFFIGAHALALDIPVLTRDVRRYRTYFPQLRLTAPQLN</sequence>
<comment type="similarity">
    <text evidence="7">Belongs to the PINc/VapC protein family.</text>
</comment>
<protein>
    <submittedName>
        <fullName evidence="9">Type II toxin-antitoxin system VapC family toxin</fullName>
    </submittedName>
</protein>
<dbReference type="GO" id="GO:0004518">
    <property type="term" value="F:nuclease activity"/>
    <property type="evidence" value="ECO:0007669"/>
    <property type="project" value="UniProtKB-KW"/>
</dbReference>
<dbReference type="SUPFAM" id="SSF88723">
    <property type="entry name" value="PIN domain-like"/>
    <property type="match status" value="1"/>
</dbReference>
<dbReference type="RefSeq" id="WP_165023545.1">
    <property type="nucleotide sequence ID" value="NZ_JAAKZF010000002.1"/>
</dbReference>
<comment type="cofactor">
    <cofactor evidence="1">
        <name>Mg(2+)</name>
        <dbReference type="ChEBI" id="CHEBI:18420"/>
    </cofactor>
</comment>
<reference evidence="9 10" key="1">
    <citation type="submission" date="2020-02" db="EMBL/GenBank/DDBJ databases">
        <title>Genome sequence of strain CCNWXJ40-4.</title>
        <authorList>
            <person name="Gao J."/>
            <person name="Sun J."/>
        </authorList>
    </citation>
    <scope>NUCLEOTIDE SEQUENCE [LARGE SCALE GENOMIC DNA]</scope>
    <source>
        <strain evidence="9 10">CCNWXJ 40-4</strain>
    </source>
</reference>
<evidence type="ECO:0000256" key="3">
    <source>
        <dbReference type="ARBA" id="ARBA00022722"/>
    </source>
</evidence>
<accession>A0A6G4W6X7</accession>